<accession>A0A0C2D520</accession>
<gene>
    <name evidence="12" type="ORF">DB30_05847</name>
</gene>
<dbReference type="RefSeq" id="WP_052552168.1">
    <property type="nucleotide sequence ID" value="NZ_JMCC02000059.1"/>
</dbReference>
<dbReference type="GO" id="GO:0005524">
    <property type="term" value="F:ATP binding"/>
    <property type="evidence" value="ECO:0007669"/>
    <property type="project" value="UniProtKB-KW"/>
</dbReference>
<dbReference type="GO" id="GO:0006281">
    <property type="term" value="P:DNA repair"/>
    <property type="evidence" value="ECO:0007669"/>
    <property type="project" value="UniProtKB-KW"/>
</dbReference>
<evidence type="ECO:0000256" key="7">
    <source>
        <dbReference type="ARBA" id="ARBA00023204"/>
    </source>
</evidence>
<keyword evidence="4" id="KW-0547">Nucleotide-binding</keyword>
<dbReference type="FunFam" id="3.40.50.300:FF:000356">
    <property type="entry name" value="DNA repair protein RecN"/>
    <property type="match status" value="1"/>
</dbReference>
<dbReference type="GO" id="GO:0006310">
    <property type="term" value="P:DNA recombination"/>
    <property type="evidence" value="ECO:0007669"/>
    <property type="project" value="InterPro"/>
</dbReference>
<feature type="compositionally biased region" description="Pro residues" evidence="10">
    <location>
        <begin position="581"/>
        <end position="591"/>
    </location>
</feature>
<dbReference type="PANTHER" id="PTHR11059:SF0">
    <property type="entry name" value="DNA REPAIR PROTEIN RECN"/>
    <property type="match status" value="1"/>
</dbReference>
<evidence type="ECO:0000256" key="5">
    <source>
        <dbReference type="ARBA" id="ARBA00022763"/>
    </source>
</evidence>
<evidence type="ECO:0000256" key="8">
    <source>
        <dbReference type="ARBA" id="ARBA00033408"/>
    </source>
</evidence>
<organism evidence="12 13">
    <name type="scientific">Enhygromyxa salina</name>
    <dbReference type="NCBI Taxonomy" id="215803"/>
    <lineage>
        <taxon>Bacteria</taxon>
        <taxon>Pseudomonadati</taxon>
        <taxon>Myxococcota</taxon>
        <taxon>Polyangia</taxon>
        <taxon>Nannocystales</taxon>
        <taxon>Nannocystaceae</taxon>
        <taxon>Enhygromyxa</taxon>
    </lineage>
</organism>
<protein>
    <recommendedName>
        <fullName evidence="3">DNA repair protein RecN</fullName>
    </recommendedName>
    <alternativeName>
        <fullName evidence="8">Recombination protein N</fullName>
    </alternativeName>
</protein>
<dbReference type="CDD" id="cd03241">
    <property type="entry name" value="ABC_RecN"/>
    <property type="match status" value="1"/>
</dbReference>
<evidence type="ECO:0000256" key="4">
    <source>
        <dbReference type="ARBA" id="ARBA00022741"/>
    </source>
</evidence>
<evidence type="ECO:0000256" key="6">
    <source>
        <dbReference type="ARBA" id="ARBA00022840"/>
    </source>
</evidence>
<keyword evidence="6" id="KW-0067">ATP-binding</keyword>
<feature type="domain" description="RecF/RecN/SMC N-terminal" evidence="11">
    <location>
        <begin position="13"/>
        <end position="531"/>
    </location>
</feature>
<dbReference type="EMBL" id="JMCC02000059">
    <property type="protein sequence ID" value="KIG15147.1"/>
    <property type="molecule type" value="Genomic_DNA"/>
</dbReference>
<name>A0A0C2D520_9BACT</name>
<feature type="region of interest" description="Disordered" evidence="10">
    <location>
        <begin position="580"/>
        <end position="636"/>
    </location>
</feature>
<sequence length="636" mass="68866">MLDYLRIRGLALLDDVALEFEPGMNVLTGETGAGKSIIVDALTLLRGGRGRAELVREGDETARVEAQFAVRGRIGAPAGIALDEILDQFGLALEDEALVLERRIRRSGRGRVAIQSNLSTLAAITEIGSELIEICSQHEHHSLTHVAHHLELLDAYAQLDGAEGPLADYAGHYRGWRALTERIAEIREQEAERLSRADYLRFQIDELERASLEPGEYEQLRARLGVLRGSHELAGFANQAQSQLYEDDNAVASVLAVLLERARRLPEGLTALAEITEQLEAAQIACEEAASAAARLADEIEVGPNELEHTQERLHELERLRRKHGCDVDELIERTQSMHDELVALDSAEDELAQLEQLESKQWAAVKRHADTLHAARVAAASGLARAIEAELDALHIPNAKLSVELRAVEAGADPSDAPDPSSERCAVGPRGRDRAELRFSANPGEPLAPLNKVASGGELSRVLLAVKSVLSTRARVATYVFDEVDAGVGGAVAEAIGLRLRRAASNHQILCITHLPQIAAYAQAHFRVRKLVVDGRTVTRVERLDADERVEELARMLGGKRVTQSAREHARALLEQALVPTPPAGKPPVAKPGKSTAKTTGKTTAKTSGKTTGKSTAKTTGKTTAKSKPRRANAS</sequence>
<evidence type="ECO:0000259" key="11">
    <source>
        <dbReference type="Pfam" id="PF02463"/>
    </source>
</evidence>
<dbReference type="AlphaFoldDB" id="A0A0C2D520"/>
<dbReference type="NCBIfam" id="TIGR00634">
    <property type="entry name" value="recN"/>
    <property type="match status" value="1"/>
</dbReference>
<comment type="function">
    <text evidence="1">May be involved in recombinational repair of damaged DNA.</text>
</comment>
<evidence type="ECO:0000256" key="2">
    <source>
        <dbReference type="ARBA" id="ARBA00009441"/>
    </source>
</evidence>
<dbReference type="Proteomes" id="UP000031599">
    <property type="component" value="Unassembled WGS sequence"/>
</dbReference>
<evidence type="ECO:0000313" key="12">
    <source>
        <dbReference type="EMBL" id="KIG15147.1"/>
    </source>
</evidence>
<keyword evidence="5" id="KW-0227">DNA damage</keyword>
<feature type="compositionally biased region" description="Basic residues" evidence="10">
    <location>
        <begin position="626"/>
        <end position="636"/>
    </location>
</feature>
<evidence type="ECO:0000256" key="10">
    <source>
        <dbReference type="SAM" id="MobiDB-lite"/>
    </source>
</evidence>
<dbReference type="InterPro" id="IPR004604">
    <property type="entry name" value="DNA_recomb/repair_RecN"/>
</dbReference>
<dbReference type="Pfam" id="PF02463">
    <property type="entry name" value="SMC_N"/>
    <property type="match status" value="1"/>
</dbReference>
<keyword evidence="9" id="KW-0175">Coiled coil</keyword>
<dbReference type="GO" id="GO:0043590">
    <property type="term" value="C:bacterial nucleoid"/>
    <property type="evidence" value="ECO:0007669"/>
    <property type="project" value="TreeGrafter"/>
</dbReference>
<dbReference type="Gene3D" id="3.40.50.300">
    <property type="entry name" value="P-loop containing nucleotide triphosphate hydrolases"/>
    <property type="match status" value="2"/>
</dbReference>
<comment type="caution">
    <text evidence="12">The sequence shown here is derived from an EMBL/GenBank/DDBJ whole genome shotgun (WGS) entry which is preliminary data.</text>
</comment>
<feature type="coiled-coil region" evidence="9">
    <location>
        <begin position="272"/>
        <end position="299"/>
    </location>
</feature>
<evidence type="ECO:0000256" key="3">
    <source>
        <dbReference type="ARBA" id="ARBA00021315"/>
    </source>
</evidence>
<keyword evidence="7" id="KW-0234">DNA repair</keyword>
<dbReference type="InterPro" id="IPR027417">
    <property type="entry name" value="P-loop_NTPase"/>
</dbReference>
<reference evidence="12 13" key="1">
    <citation type="submission" date="2014-12" db="EMBL/GenBank/DDBJ databases">
        <title>Genome assembly of Enhygromyxa salina DSM 15201.</title>
        <authorList>
            <person name="Sharma G."/>
            <person name="Subramanian S."/>
        </authorList>
    </citation>
    <scope>NUCLEOTIDE SEQUENCE [LARGE SCALE GENOMIC DNA]</scope>
    <source>
        <strain evidence="12 13">DSM 15201</strain>
    </source>
</reference>
<dbReference type="GO" id="GO:0009432">
    <property type="term" value="P:SOS response"/>
    <property type="evidence" value="ECO:0007669"/>
    <property type="project" value="TreeGrafter"/>
</dbReference>
<proteinExistence type="inferred from homology"/>
<evidence type="ECO:0000256" key="1">
    <source>
        <dbReference type="ARBA" id="ARBA00003618"/>
    </source>
</evidence>
<dbReference type="InterPro" id="IPR003395">
    <property type="entry name" value="RecF/RecN/SMC_N"/>
</dbReference>
<comment type="similarity">
    <text evidence="2">Belongs to the RecN family.</text>
</comment>
<dbReference type="PANTHER" id="PTHR11059">
    <property type="entry name" value="DNA REPAIR PROTEIN RECN"/>
    <property type="match status" value="1"/>
</dbReference>
<dbReference type="SUPFAM" id="SSF52540">
    <property type="entry name" value="P-loop containing nucleoside triphosphate hydrolases"/>
    <property type="match status" value="2"/>
</dbReference>
<evidence type="ECO:0000256" key="9">
    <source>
        <dbReference type="SAM" id="Coils"/>
    </source>
</evidence>
<evidence type="ECO:0000313" key="13">
    <source>
        <dbReference type="Proteomes" id="UP000031599"/>
    </source>
</evidence>
<feature type="compositionally biased region" description="Low complexity" evidence="10">
    <location>
        <begin position="592"/>
        <end position="625"/>
    </location>
</feature>